<dbReference type="InterPro" id="IPR029752">
    <property type="entry name" value="D-isomer_DH_CS1"/>
</dbReference>
<dbReference type="PROSITE" id="PS00671">
    <property type="entry name" value="D_2_HYDROXYACID_DH_3"/>
    <property type="match status" value="1"/>
</dbReference>
<dbReference type="PROSITE" id="PS00065">
    <property type="entry name" value="D_2_HYDROXYACID_DH_1"/>
    <property type="match status" value="1"/>
</dbReference>
<feature type="compositionally biased region" description="Low complexity" evidence="2">
    <location>
        <begin position="124"/>
        <end position="157"/>
    </location>
</feature>
<evidence type="ECO:0000259" key="4">
    <source>
        <dbReference type="Pfam" id="PF00389"/>
    </source>
</evidence>
<feature type="domain" description="D-isomer specific 2-hydroxyacid dehydrogenase catalytic" evidence="4">
    <location>
        <begin position="289"/>
        <end position="560"/>
    </location>
</feature>
<dbReference type="PANTHER" id="PTHR10996:SF129">
    <property type="entry name" value="2-HYDROXYACID DEHYDROGENASE C1773.17C-RELATED"/>
    <property type="match status" value="1"/>
</dbReference>
<feature type="chain" id="PRO_5010351583" evidence="3">
    <location>
        <begin position="22"/>
        <end position="562"/>
    </location>
</feature>
<comment type="caution">
    <text evidence="6">The sequence shown here is derived from an EMBL/GenBank/DDBJ whole genome shotgun (WGS) entry which is preliminary data.</text>
</comment>
<dbReference type="SUPFAM" id="SSF52283">
    <property type="entry name" value="Formate/glycerate dehydrogenase catalytic domain-like"/>
    <property type="match status" value="1"/>
</dbReference>
<protein>
    <submittedName>
        <fullName evidence="6">NAD-binding domain partial</fullName>
    </submittedName>
</protein>
<dbReference type="GO" id="GO:0030267">
    <property type="term" value="F:glyoxylate reductase (NADPH) activity"/>
    <property type="evidence" value="ECO:0007669"/>
    <property type="project" value="TreeGrafter"/>
</dbReference>
<dbReference type="PANTHER" id="PTHR10996">
    <property type="entry name" value="2-HYDROXYACID DEHYDROGENASE-RELATED"/>
    <property type="match status" value="1"/>
</dbReference>
<feature type="region of interest" description="Disordered" evidence="2">
    <location>
        <begin position="26"/>
        <end position="63"/>
    </location>
</feature>
<proteinExistence type="predicted"/>
<organism evidence="6 7">
    <name type="scientific">Lentinula edodes</name>
    <name type="common">Shiitake mushroom</name>
    <name type="synonym">Lentinus edodes</name>
    <dbReference type="NCBI Taxonomy" id="5353"/>
    <lineage>
        <taxon>Eukaryota</taxon>
        <taxon>Fungi</taxon>
        <taxon>Dikarya</taxon>
        <taxon>Basidiomycota</taxon>
        <taxon>Agaricomycotina</taxon>
        <taxon>Agaricomycetes</taxon>
        <taxon>Agaricomycetidae</taxon>
        <taxon>Agaricales</taxon>
        <taxon>Marasmiineae</taxon>
        <taxon>Omphalotaceae</taxon>
        <taxon>Lentinula</taxon>
    </lineage>
</organism>
<evidence type="ECO:0000256" key="3">
    <source>
        <dbReference type="SAM" id="SignalP"/>
    </source>
</evidence>
<keyword evidence="1" id="KW-0560">Oxidoreductase</keyword>
<evidence type="ECO:0000256" key="1">
    <source>
        <dbReference type="ARBA" id="ARBA00023002"/>
    </source>
</evidence>
<evidence type="ECO:0000259" key="5">
    <source>
        <dbReference type="Pfam" id="PF02826"/>
    </source>
</evidence>
<feature type="signal peptide" evidence="3">
    <location>
        <begin position="1"/>
        <end position="21"/>
    </location>
</feature>
<dbReference type="EMBL" id="BDGU01000043">
    <property type="protein sequence ID" value="GAW00859.1"/>
    <property type="molecule type" value="Genomic_DNA"/>
</dbReference>
<evidence type="ECO:0000313" key="7">
    <source>
        <dbReference type="Proteomes" id="UP000188533"/>
    </source>
</evidence>
<dbReference type="CDD" id="cd12168">
    <property type="entry name" value="Mand_dh_like"/>
    <property type="match status" value="1"/>
</dbReference>
<sequence>MHPRLSFLLLCVLTVTHIAAAYRPYRPHDSSDLAQPHRVPRSFKSDNKREVSPPQTPSHVNASIRAVSENASPSARQAIDEPGSSEVAMDTLKSQPVPRYANTTITPPVPSLAARQIHNADYGSSNAPSSSSDSNSTEQAHPSSSASHPSATDSADSNNRREEITEHVRTGPPAARAAAMRGLEISDLTPVYNKNSTTTIPSVNLTETNFSRRFPRASALRLIMASASVNKPKVLVLNAPDKAPSDYVAQLKEKVEFYSIEQASHDVVAGRIAEAVKQNGPFVAFIVFINWWSRPFPWPMDEALIGPLVETGCEMFSSGGAGYDFVDIKYMTAKGVYYANTPKMPALRTADSTAMMILQALRGSSEREADARAGKWLDPSKPLAKDARCSTLGIVGMGNIGKLVSGHMQHFGMKVVYYNRNRLPPYEENGAEFVSFEELLVRSDVISLHCPLNEGTRHLFNKQVFDRMKDDMIIVNTSRGAVIDEDALVEALNSGKVLRAALDVYEFEPKIHPGLIASPRTTLLPHAAVANETFEKDQQMEILLNLETFIRTGKPVNAVNEI</sequence>
<dbReference type="AlphaFoldDB" id="A0A1Q3E1G6"/>
<dbReference type="InterPro" id="IPR029753">
    <property type="entry name" value="D-isomer_DH_CS"/>
</dbReference>
<dbReference type="InterPro" id="IPR050223">
    <property type="entry name" value="D-isomer_2-hydroxyacid_DH"/>
</dbReference>
<dbReference type="GO" id="GO:0016618">
    <property type="term" value="F:hydroxypyruvate reductase [NAD(P)H] activity"/>
    <property type="evidence" value="ECO:0007669"/>
    <property type="project" value="TreeGrafter"/>
</dbReference>
<evidence type="ECO:0000313" key="6">
    <source>
        <dbReference type="EMBL" id="GAW00859.1"/>
    </source>
</evidence>
<reference evidence="6 7" key="2">
    <citation type="submission" date="2017-02" db="EMBL/GenBank/DDBJ databases">
        <title>A genome survey and senescence transcriptome analysis in Lentinula edodes.</title>
        <authorList>
            <person name="Sakamoto Y."/>
            <person name="Nakade K."/>
            <person name="Sato S."/>
            <person name="Yoshida Y."/>
            <person name="Miyazaki K."/>
            <person name="Natsume S."/>
            <person name="Konno N."/>
        </authorList>
    </citation>
    <scope>NUCLEOTIDE SEQUENCE [LARGE SCALE GENOMIC DNA]</scope>
    <source>
        <strain evidence="6 7">NBRC 111202</strain>
    </source>
</reference>
<keyword evidence="7" id="KW-1185">Reference proteome</keyword>
<dbReference type="Proteomes" id="UP000188533">
    <property type="component" value="Unassembled WGS sequence"/>
</dbReference>
<feature type="domain" description="D-isomer specific 2-hydroxyacid dehydrogenase NAD-binding" evidence="5">
    <location>
        <begin position="355"/>
        <end position="528"/>
    </location>
</feature>
<feature type="region of interest" description="Disordered" evidence="2">
    <location>
        <begin position="121"/>
        <end position="175"/>
    </location>
</feature>
<dbReference type="SUPFAM" id="SSF51735">
    <property type="entry name" value="NAD(P)-binding Rossmann-fold domains"/>
    <property type="match status" value="1"/>
</dbReference>
<evidence type="ECO:0000256" key="2">
    <source>
        <dbReference type="SAM" id="MobiDB-lite"/>
    </source>
</evidence>
<keyword evidence="3" id="KW-0732">Signal</keyword>
<dbReference type="InterPro" id="IPR006139">
    <property type="entry name" value="D-isomer_2_OHA_DH_cat_dom"/>
</dbReference>
<dbReference type="PROSITE" id="PS00670">
    <property type="entry name" value="D_2_HYDROXYACID_DH_2"/>
    <property type="match status" value="1"/>
</dbReference>
<dbReference type="InterPro" id="IPR036291">
    <property type="entry name" value="NAD(P)-bd_dom_sf"/>
</dbReference>
<dbReference type="GO" id="GO:0051287">
    <property type="term" value="F:NAD binding"/>
    <property type="evidence" value="ECO:0007669"/>
    <property type="project" value="InterPro"/>
</dbReference>
<dbReference type="GO" id="GO:0005829">
    <property type="term" value="C:cytosol"/>
    <property type="evidence" value="ECO:0007669"/>
    <property type="project" value="TreeGrafter"/>
</dbReference>
<dbReference type="Gene3D" id="3.40.50.720">
    <property type="entry name" value="NAD(P)-binding Rossmann-like Domain"/>
    <property type="match status" value="2"/>
</dbReference>
<feature type="compositionally biased region" description="Basic and acidic residues" evidence="2">
    <location>
        <begin position="158"/>
        <end position="169"/>
    </location>
</feature>
<gene>
    <name evidence="6" type="ORF">LENED_002413</name>
</gene>
<accession>A0A1Q3E1G6</accession>
<dbReference type="Pfam" id="PF00389">
    <property type="entry name" value="2-Hacid_dh"/>
    <property type="match status" value="1"/>
</dbReference>
<name>A0A1Q3E1G6_LENED</name>
<reference evidence="6 7" key="1">
    <citation type="submission" date="2016-08" db="EMBL/GenBank/DDBJ databases">
        <authorList>
            <consortium name="Lentinula edodes genome sequencing consortium"/>
            <person name="Sakamoto Y."/>
            <person name="Nakade K."/>
            <person name="Sato S."/>
            <person name="Yoshida Y."/>
            <person name="Miyazaki K."/>
            <person name="Natsume S."/>
            <person name="Konno N."/>
        </authorList>
    </citation>
    <scope>NUCLEOTIDE SEQUENCE [LARGE SCALE GENOMIC DNA]</scope>
    <source>
        <strain evidence="6 7">NBRC 111202</strain>
    </source>
</reference>
<dbReference type="STRING" id="5353.A0A1Q3E1G6"/>
<dbReference type="Pfam" id="PF02826">
    <property type="entry name" value="2-Hacid_dh_C"/>
    <property type="match status" value="1"/>
</dbReference>
<dbReference type="InterPro" id="IPR006140">
    <property type="entry name" value="D-isomer_DH_NAD-bd"/>
</dbReference>